<dbReference type="InterPro" id="IPR005162">
    <property type="entry name" value="Retrotrans_gag_dom"/>
</dbReference>
<proteinExistence type="predicted"/>
<evidence type="ECO:0000313" key="3">
    <source>
        <dbReference type="Proteomes" id="UP000189701"/>
    </source>
</evidence>
<accession>A0A1U7X3R9</accession>
<feature type="compositionally biased region" description="Low complexity" evidence="1">
    <location>
        <begin position="126"/>
        <end position="137"/>
    </location>
</feature>
<dbReference type="RefSeq" id="XP_009786752.1">
    <property type="nucleotide sequence ID" value="XM_009788450.1"/>
</dbReference>
<protein>
    <submittedName>
        <fullName evidence="4">Uncharacterized protein LOC104234813</fullName>
    </submittedName>
</protein>
<dbReference type="Proteomes" id="UP000189701">
    <property type="component" value="Unplaced"/>
</dbReference>
<dbReference type="AlphaFoldDB" id="A0A1U7X3R9"/>
<evidence type="ECO:0000256" key="1">
    <source>
        <dbReference type="SAM" id="MobiDB-lite"/>
    </source>
</evidence>
<dbReference type="Pfam" id="PF03732">
    <property type="entry name" value="Retrotrans_gag"/>
    <property type="match status" value="1"/>
</dbReference>
<evidence type="ECO:0000313" key="4">
    <source>
        <dbReference type="RefSeq" id="XP_009786752.1"/>
    </source>
</evidence>
<sequence>MDQCHMMLRDFYTGVIGFFPQWLTVAAYRWWQNYETGRPADAAPSTWHEFSVNFLEKFVTQTYKEELRREFEHLCQRDMILTQYEMRFMDLACFAIWFDRVVEVARSLEKVCRLKREERESKRTHGSSGFSSASSGGQPNHNRGHPFRPAQMLYQAISIPPHRMEPVELKELKQKL</sequence>
<organism evidence="3 4">
    <name type="scientific">Nicotiana sylvestris</name>
    <name type="common">Wood tobacco</name>
    <name type="synonym">South American tobacco</name>
    <dbReference type="NCBI Taxonomy" id="4096"/>
    <lineage>
        <taxon>Eukaryota</taxon>
        <taxon>Viridiplantae</taxon>
        <taxon>Streptophyta</taxon>
        <taxon>Embryophyta</taxon>
        <taxon>Tracheophyta</taxon>
        <taxon>Spermatophyta</taxon>
        <taxon>Magnoliopsida</taxon>
        <taxon>eudicotyledons</taxon>
        <taxon>Gunneridae</taxon>
        <taxon>Pentapetalae</taxon>
        <taxon>asterids</taxon>
        <taxon>lamiids</taxon>
        <taxon>Solanales</taxon>
        <taxon>Solanaceae</taxon>
        <taxon>Nicotianoideae</taxon>
        <taxon>Nicotianeae</taxon>
        <taxon>Nicotiana</taxon>
    </lineage>
</organism>
<feature type="region of interest" description="Disordered" evidence="1">
    <location>
        <begin position="118"/>
        <end position="147"/>
    </location>
</feature>
<feature type="domain" description="Retrotransposon gag" evidence="2">
    <location>
        <begin position="23"/>
        <end position="95"/>
    </location>
</feature>
<gene>
    <name evidence="4" type="primary">LOC104234813</name>
</gene>
<name>A0A1U7X3R9_NICSY</name>
<reference evidence="4" key="2">
    <citation type="submission" date="2025-08" db="UniProtKB">
        <authorList>
            <consortium name="RefSeq"/>
        </authorList>
    </citation>
    <scope>IDENTIFICATION</scope>
    <source>
        <tissue evidence="4">Leaf</tissue>
    </source>
</reference>
<evidence type="ECO:0000259" key="2">
    <source>
        <dbReference type="Pfam" id="PF03732"/>
    </source>
</evidence>
<keyword evidence="3" id="KW-1185">Reference proteome</keyword>
<reference evidence="3" key="1">
    <citation type="journal article" date="2013" name="Genome Biol.">
        <title>Reference genomes and transcriptomes of Nicotiana sylvestris and Nicotiana tomentosiformis.</title>
        <authorList>
            <person name="Sierro N."/>
            <person name="Battey J.N."/>
            <person name="Ouadi S."/>
            <person name="Bovet L."/>
            <person name="Goepfert S."/>
            <person name="Bakaher N."/>
            <person name="Peitsch M.C."/>
            <person name="Ivanov N.V."/>
        </authorList>
    </citation>
    <scope>NUCLEOTIDE SEQUENCE [LARGE SCALE GENOMIC DNA]</scope>
</reference>